<accession>A0A409WTS3</accession>
<organism evidence="2 3">
    <name type="scientific">Gymnopilus dilepis</name>
    <dbReference type="NCBI Taxonomy" id="231916"/>
    <lineage>
        <taxon>Eukaryota</taxon>
        <taxon>Fungi</taxon>
        <taxon>Dikarya</taxon>
        <taxon>Basidiomycota</taxon>
        <taxon>Agaricomycotina</taxon>
        <taxon>Agaricomycetes</taxon>
        <taxon>Agaricomycetidae</taxon>
        <taxon>Agaricales</taxon>
        <taxon>Agaricineae</taxon>
        <taxon>Hymenogastraceae</taxon>
        <taxon>Gymnopilus</taxon>
    </lineage>
</organism>
<comment type="caution">
    <text evidence="2">The sequence shown here is derived from an EMBL/GenBank/DDBJ whole genome shotgun (WGS) entry which is preliminary data.</text>
</comment>
<feature type="region of interest" description="Disordered" evidence="1">
    <location>
        <begin position="333"/>
        <end position="361"/>
    </location>
</feature>
<feature type="region of interest" description="Disordered" evidence="1">
    <location>
        <begin position="548"/>
        <end position="573"/>
    </location>
</feature>
<evidence type="ECO:0000313" key="3">
    <source>
        <dbReference type="Proteomes" id="UP000284706"/>
    </source>
</evidence>
<sequence length="733" mass="82951">MRSSKRPSTYGLNSRRELFTQLLELLSIQPSSSAADELRDTLRELAREYLDLNLCPGEQASAFLKLKKELPNHFPDLFFKSPSSSSPLSKHPSKRRLPEKEEKKLTYFLLRTIARFHHHARSNWIRTVRDRKERMLQKGGRFFMKDIVEYEEDIDVGDATQEEDEGEEEDENENEEESEVEFLTDQEIDVDEKPSFQKIPLPTRMPRNKLPASSQSERQPQIQLALDDFPRLIQDTPSPAPSMGMTLRSNNRRSSVLLDISNTPSSGRELRSPISLSRRRSVRVLGDGAARDNSVCRNFKVEDDDDDGNVGDTLLQTPYKTPLRQASVISISSSDSPNVTKDPSSFNLGLEPEPTISTGPEPWPEVKLGYTPDEIQVHTFLSTCSPPFTHLLPNFLAYGCTSEVYLRALATFPGARRREALRRIFRTHVEDGNAHGKMDVKEIDLDLLEEHLEGVQRIFFVLHVVARIHNDRRRGRQYTKAKGIASQKPQTPRRLETIARQIELAERMEVIEQVDSDLEGPDSETGDVSQILVANGAKNCTSTGANWQSVPKAIPTKPQVPRSLSPGATVKPSTSRKSITSYFKLTEPSSKNKSYSQEYVSTIPALPTSNKRTYTYEEQPLGNTPPNTLPSRLLSTPQLPVNLDTCNEIRTFLSRCRPPLTHLLPNFLAYGCTSEEYLRAVAAFPETKRREVLRGILGLQVNHGDLNSAGRKVIVKEFDLDLLEDHFDKCFEE</sequence>
<dbReference type="AlphaFoldDB" id="A0A409WTS3"/>
<evidence type="ECO:0000256" key="1">
    <source>
        <dbReference type="SAM" id="MobiDB-lite"/>
    </source>
</evidence>
<keyword evidence="3" id="KW-1185">Reference proteome</keyword>
<feature type="compositionally biased region" description="Acidic residues" evidence="1">
    <location>
        <begin position="154"/>
        <end position="190"/>
    </location>
</feature>
<gene>
    <name evidence="2" type="ORF">CVT26_004044</name>
</gene>
<evidence type="ECO:0000313" key="2">
    <source>
        <dbReference type="EMBL" id="PPQ81920.1"/>
    </source>
</evidence>
<dbReference type="Proteomes" id="UP000284706">
    <property type="component" value="Unassembled WGS sequence"/>
</dbReference>
<protein>
    <submittedName>
        <fullName evidence="2">Uncharacterized protein</fullName>
    </submittedName>
</protein>
<proteinExistence type="predicted"/>
<feature type="region of interest" description="Disordered" evidence="1">
    <location>
        <begin position="154"/>
        <end position="219"/>
    </location>
</feature>
<reference evidence="2 3" key="1">
    <citation type="journal article" date="2018" name="Evol. Lett.">
        <title>Horizontal gene cluster transfer increased hallucinogenic mushroom diversity.</title>
        <authorList>
            <person name="Reynolds H.T."/>
            <person name="Vijayakumar V."/>
            <person name="Gluck-Thaler E."/>
            <person name="Korotkin H.B."/>
            <person name="Matheny P.B."/>
            <person name="Slot J.C."/>
        </authorList>
    </citation>
    <scope>NUCLEOTIDE SEQUENCE [LARGE SCALE GENOMIC DNA]</scope>
    <source>
        <strain evidence="2 3">SRW20</strain>
    </source>
</reference>
<dbReference type="InParanoid" id="A0A409WTS3"/>
<name>A0A409WTS3_9AGAR</name>
<feature type="compositionally biased region" description="Polar residues" evidence="1">
    <location>
        <begin position="337"/>
        <end position="347"/>
    </location>
</feature>
<dbReference type="EMBL" id="NHYE01004810">
    <property type="protein sequence ID" value="PPQ81920.1"/>
    <property type="molecule type" value="Genomic_DNA"/>
</dbReference>